<comment type="similarity">
    <text evidence="1">Belongs to the DCC1 family.</text>
</comment>
<accession>A0AAW0EBI5</accession>
<dbReference type="GO" id="GO:0000775">
    <property type="term" value="C:chromosome, centromeric region"/>
    <property type="evidence" value="ECO:0007669"/>
    <property type="project" value="TreeGrafter"/>
</dbReference>
<evidence type="ECO:0000256" key="2">
    <source>
        <dbReference type="ARBA" id="ARBA00022705"/>
    </source>
</evidence>
<gene>
    <name evidence="3" type="primary">DCC1</name>
    <name evidence="3" type="ORF">VNI00_001330</name>
</gene>
<dbReference type="AlphaFoldDB" id="A0AAW0EBI5"/>
<name>A0AAW0EBI5_9AGAR</name>
<dbReference type="PANTHER" id="PTHR13395:SF6">
    <property type="entry name" value="SISTER CHROMATID COHESION PROTEIN DCC1"/>
    <property type="match status" value="1"/>
</dbReference>
<sequence length="407" mass="45609">MSELQLCFSGSSSADEGTFKLLELAPELCKIVESSLEASESIRYPLRFTIKGQSEEDAVLCTKDRTYALRSVALSNTLLVVTPAPYGDLPDDALIIHDQVNEILELTPVVPKLHKLTALLKGKEYAQDHEDEDMEDDATEVCQLYSSGEPVADSDAGKKTSYTQLRETVQASDAELERGLREKRILDINSDLRPIAPSYLSHIIELILNTLVSESINPATASVEQLTSVLADNHEVPRLVSTQVLSWFGEIEGGRWKMDAESIVKEAGLSVLRPHQINPISVKDLTEAWKTKVGDTFASIVSLNLLNYFKEYIRMWLNVWFIQGNYLMNRDAETLTYFPAASLPAEPAPRFADLFLVRNRWKGEDITPFLSDIAVDSKERDKLLLKYARATTDPTGIWYTARTQYNG</sequence>
<dbReference type="Pfam" id="PF09724">
    <property type="entry name" value="Dcc1"/>
    <property type="match status" value="1"/>
</dbReference>
<organism evidence="3 4">
    <name type="scientific">Paramarasmius palmivorus</name>
    <dbReference type="NCBI Taxonomy" id="297713"/>
    <lineage>
        <taxon>Eukaryota</taxon>
        <taxon>Fungi</taxon>
        <taxon>Dikarya</taxon>
        <taxon>Basidiomycota</taxon>
        <taxon>Agaricomycotina</taxon>
        <taxon>Agaricomycetes</taxon>
        <taxon>Agaricomycetidae</taxon>
        <taxon>Agaricales</taxon>
        <taxon>Marasmiineae</taxon>
        <taxon>Marasmiaceae</taxon>
        <taxon>Paramarasmius</taxon>
    </lineage>
</organism>
<evidence type="ECO:0000313" key="4">
    <source>
        <dbReference type="Proteomes" id="UP001383192"/>
    </source>
</evidence>
<keyword evidence="4" id="KW-1185">Reference proteome</keyword>
<dbReference type="PANTHER" id="PTHR13395">
    <property type="entry name" value="SISTER CHROMATID COHESION PROTEIN DCC1-RELATED"/>
    <property type="match status" value="1"/>
</dbReference>
<evidence type="ECO:0000313" key="3">
    <source>
        <dbReference type="EMBL" id="KAK7060564.1"/>
    </source>
</evidence>
<dbReference type="GO" id="GO:0031390">
    <property type="term" value="C:Ctf18 RFC-like complex"/>
    <property type="evidence" value="ECO:0007669"/>
    <property type="project" value="InterPro"/>
</dbReference>
<evidence type="ECO:0000256" key="1">
    <source>
        <dbReference type="ARBA" id="ARBA00007017"/>
    </source>
</evidence>
<dbReference type="GO" id="GO:0034088">
    <property type="term" value="P:maintenance of mitotic sister chromatid cohesion"/>
    <property type="evidence" value="ECO:0007669"/>
    <property type="project" value="TreeGrafter"/>
</dbReference>
<comment type="caution">
    <text evidence="3">The sequence shown here is derived from an EMBL/GenBank/DDBJ whole genome shotgun (WGS) entry which is preliminary data.</text>
</comment>
<dbReference type="EMBL" id="JAYKXP010000003">
    <property type="protein sequence ID" value="KAK7060564.1"/>
    <property type="molecule type" value="Genomic_DNA"/>
</dbReference>
<dbReference type="Proteomes" id="UP001383192">
    <property type="component" value="Unassembled WGS sequence"/>
</dbReference>
<reference evidence="3 4" key="1">
    <citation type="submission" date="2024-01" db="EMBL/GenBank/DDBJ databases">
        <title>A draft genome for a cacao thread blight-causing isolate of Paramarasmius palmivorus.</title>
        <authorList>
            <person name="Baruah I.K."/>
            <person name="Bukari Y."/>
            <person name="Amoako-Attah I."/>
            <person name="Meinhardt L.W."/>
            <person name="Bailey B.A."/>
            <person name="Cohen S.P."/>
        </authorList>
    </citation>
    <scope>NUCLEOTIDE SEQUENCE [LARGE SCALE GENOMIC DNA]</scope>
    <source>
        <strain evidence="3 4">GH-12</strain>
    </source>
</reference>
<keyword evidence="2" id="KW-0235">DNA replication</keyword>
<dbReference type="GO" id="GO:0006260">
    <property type="term" value="P:DNA replication"/>
    <property type="evidence" value="ECO:0007669"/>
    <property type="project" value="UniProtKB-KW"/>
</dbReference>
<protein>
    <submittedName>
        <fullName evidence="3">Ctf8p and Ctf18p associating protein</fullName>
    </submittedName>
</protein>
<dbReference type="GO" id="GO:0000785">
    <property type="term" value="C:chromatin"/>
    <property type="evidence" value="ECO:0007669"/>
    <property type="project" value="TreeGrafter"/>
</dbReference>
<dbReference type="InterPro" id="IPR019128">
    <property type="entry name" value="Dcc1"/>
</dbReference>
<proteinExistence type="inferred from homology"/>